<dbReference type="Proteomes" id="UP001595665">
    <property type="component" value="Unassembled WGS sequence"/>
</dbReference>
<sequence>MGRWNTRLPIFLMGALLHLHAAAAADVAALTFINGLPFTTIKIGAATTRLMIDSGGALGISIPQTTVSESGSVTLLDSKSKFRDIHDDVFEVQNLVANQVVIGSTPIGPIQGHIHTEWGGAPEGPEAALTKARKAGAIGLGAFGARPLLFDYAQARLVIYAPGEGPAAGHPGWRTLRLAYGKEGPSVTLRIDGKPLKFVLDTGTSVNLVDAAMLAPSAPACSDADAAREACDPRLLRDVRDESGQPMEAFQAERMNFSGAPFAGILGAPFFARRRVLIDLAGQRLLLASPGTDTEEKH</sequence>
<dbReference type="RefSeq" id="WP_379735633.1">
    <property type="nucleotide sequence ID" value="NZ_JBHRVV010000001.1"/>
</dbReference>
<protein>
    <recommendedName>
        <fullName evidence="4">Aspartyl protease</fullName>
    </recommendedName>
</protein>
<gene>
    <name evidence="2" type="ORF">ACFOPH_12835</name>
</gene>
<organism evidence="2 3">
    <name type="scientific">Massilia haematophila</name>
    <dbReference type="NCBI Taxonomy" id="457923"/>
    <lineage>
        <taxon>Bacteria</taxon>
        <taxon>Pseudomonadati</taxon>
        <taxon>Pseudomonadota</taxon>
        <taxon>Betaproteobacteria</taxon>
        <taxon>Burkholderiales</taxon>
        <taxon>Oxalobacteraceae</taxon>
        <taxon>Telluria group</taxon>
        <taxon>Massilia</taxon>
    </lineage>
</organism>
<reference evidence="3" key="1">
    <citation type="journal article" date="2019" name="Int. J. Syst. Evol. Microbiol.">
        <title>The Global Catalogue of Microorganisms (GCM) 10K type strain sequencing project: providing services to taxonomists for standard genome sequencing and annotation.</title>
        <authorList>
            <consortium name="The Broad Institute Genomics Platform"/>
            <consortium name="The Broad Institute Genome Sequencing Center for Infectious Disease"/>
            <person name="Wu L."/>
            <person name="Ma J."/>
        </authorList>
    </citation>
    <scope>NUCLEOTIDE SEQUENCE [LARGE SCALE GENOMIC DNA]</scope>
    <source>
        <strain evidence="3">CCM 7480</strain>
    </source>
</reference>
<comment type="caution">
    <text evidence="2">The sequence shown here is derived from an EMBL/GenBank/DDBJ whole genome shotgun (WGS) entry which is preliminary data.</text>
</comment>
<dbReference type="InterPro" id="IPR001969">
    <property type="entry name" value="Aspartic_peptidase_AS"/>
</dbReference>
<keyword evidence="3" id="KW-1185">Reference proteome</keyword>
<dbReference type="EMBL" id="JBHRVV010000001">
    <property type="protein sequence ID" value="MFC3459121.1"/>
    <property type="molecule type" value="Genomic_DNA"/>
</dbReference>
<evidence type="ECO:0000313" key="3">
    <source>
        <dbReference type="Proteomes" id="UP001595665"/>
    </source>
</evidence>
<evidence type="ECO:0008006" key="4">
    <source>
        <dbReference type="Google" id="ProtNLM"/>
    </source>
</evidence>
<accession>A0ABV7PNI7</accession>
<proteinExistence type="predicted"/>
<feature type="signal peptide" evidence="1">
    <location>
        <begin position="1"/>
        <end position="24"/>
    </location>
</feature>
<evidence type="ECO:0000256" key="1">
    <source>
        <dbReference type="SAM" id="SignalP"/>
    </source>
</evidence>
<dbReference type="PROSITE" id="PS00141">
    <property type="entry name" value="ASP_PROTEASE"/>
    <property type="match status" value="1"/>
</dbReference>
<name>A0ABV7PNI7_9BURK</name>
<keyword evidence="1" id="KW-0732">Signal</keyword>
<feature type="chain" id="PRO_5046201955" description="Aspartyl protease" evidence="1">
    <location>
        <begin position="25"/>
        <end position="298"/>
    </location>
</feature>
<evidence type="ECO:0000313" key="2">
    <source>
        <dbReference type="EMBL" id="MFC3459121.1"/>
    </source>
</evidence>